<dbReference type="AlphaFoldDB" id="A0A7Y0RBS4"/>
<proteinExistence type="predicted"/>
<evidence type="ECO:0000313" key="4">
    <source>
        <dbReference type="Proteomes" id="UP000567186"/>
    </source>
</evidence>
<organism evidence="3 4">
    <name type="scientific">Marinobacter orientalis</name>
    <dbReference type="NCBI Taxonomy" id="1928859"/>
    <lineage>
        <taxon>Bacteria</taxon>
        <taxon>Pseudomonadati</taxon>
        <taxon>Pseudomonadota</taxon>
        <taxon>Gammaproteobacteria</taxon>
        <taxon>Pseudomonadales</taxon>
        <taxon>Marinobacteraceae</taxon>
        <taxon>Marinobacter</taxon>
    </lineage>
</organism>
<evidence type="ECO:0000313" key="3">
    <source>
        <dbReference type="EMBL" id="NMT63336.1"/>
    </source>
</evidence>
<accession>A0A7Y0RBS4</accession>
<name>A0A7Y0RBS4_9GAMM</name>
<feature type="compositionally biased region" description="Basic and acidic residues" evidence="1">
    <location>
        <begin position="78"/>
        <end position="130"/>
    </location>
</feature>
<evidence type="ECO:0000256" key="2">
    <source>
        <dbReference type="SAM" id="SignalP"/>
    </source>
</evidence>
<dbReference type="OrthoDB" id="6372176at2"/>
<feature type="signal peptide" evidence="2">
    <location>
        <begin position="1"/>
        <end position="19"/>
    </location>
</feature>
<protein>
    <submittedName>
        <fullName evidence="3">Uncharacterized protein</fullName>
    </submittedName>
</protein>
<evidence type="ECO:0000256" key="1">
    <source>
        <dbReference type="SAM" id="MobiDB-lite"/>
    </source>
</evidence>
<sequence length="130" mass="14096">MVVYGCAGLLLAIAPAAIADEDLGVTMRMVTDDDNLTESVVREIELNDPVALERRGGESGKPADSPAAAGGADNALEVQDRGREAARAATERAGEVRERNEQRSRPERPQRPDASERPERPDLPERPERP</sequence>
<feature type="chain" id="PRO_5031541287" evidence="2">
    <location>
        <begin position="20"/>
        <end position="130"/>
    </location>
</feature>
<reference evidence="3 4" key="1">
    <citation type="submission" date="2020-04" db="EMBL/GenBank/DDBJ databases">
        <title>Marinobacter oceani sp. nov., isolated from marine solar saltern.</title>
        <authorList>
            <person name="Chen X.-Y."/>
        </authorList>
    </citation>
    <scope>NUCLEOTIDE SEQUENCE [LARGE SCALE GENOMIC DNA]</scope>
    <source>
        <strain evidence="3 4">W62</strain>
    </source>
</reference>
<comment type="caution">
    <text evidence="3">The sequence shown here is derived from an EMBL/GenBank/DDBJ whole genome shotgun (WGS) entry which is preliminary data.</text>
</comment>
<keyword evidence="2" id="KW-0732">Signal</keyword>
<feature type="region of interest" description="Disordered" evidence="1">
    <location>
        <begin position="47"/>
        <end position="130"/>
    </location>
</feature>
<dbReference type="Proteomes" id="UP000567186">
    <property type="component" value="Unassembled WGS sequence"/>
</dbReference>
<feature type="compositionally biased region" description="Basic and acidic residues" evidence="1">
    <location>
        <begin position="47"/>
        <end position="58"/>
    </location>
</feature>
<dbReference type="EMBL" id="JABCKY010000001">
    <property type="protein sequence ID" value="NMT63336.1"/>
    <property type="molecule type" value="Genomic_DNA"/>
</dbReference>
<feature type="compositionally biased region" description="Low complexity" evidence="1">
    <location>
        <begin position="62"/>
        <end position="75"/>
    </location>
</feature>
<keyword evidence="4" id="KW-1185">Reference proteome</keyword>
<gene>
    <name evidence="3" type="ORF">HIU99_06945</name>
</gene>